<protein>
    <submittedName>
        <fullName evidence="1">Uncharacterized protein</fullName>
    </submittedName>
</protein>
<evidence type="ECO:0000313" key="1">
    <source>
        <dbReference type="EMBL" id="THF52700.1"/>
    </source>
</evidence>
<dbReference type="OrthoDB" id="2617999at2"/>
<sequence length="159" mass="18724">MIQFNPSGFLIPDTNIIISLEDFQHHFVNRISSQTRQSIFKKYVTYSNALKRTLKVTSLKQWIDGSFATNINNPRDIDLITFIDLSKKIEFEKELQNFEKEAALKKYGVDAYILTVIPQDHDNLFLYKSDKAYWMTLFSKTKRDNYGRKSPKGFLEIHF</sequence>
<dbReference type="EMBL" id="SSNZ01000001">
    <property type="protein sequence ID" value="THF52700.1"/>
    <property type="molecule type" value="Genomic_DNA"/>
</dbReference>
<comment type="caution">
    <text evidence="1">The sequence shown here is derived from an EMBL/GenBank/DDBJ whole genome shotgun (WGS) entry which is preliminary data.</text>
</comment>
<accession>A0A4S4A2S0</accession>
<dbReference type="RefSeq" id="WP_136401225.1">
    <property type="nucleotide sequence ID" value="NZ_SSNZ01000001.1"/>
</dbReference>
<evidence type="ECO:0000313" key="2">
    <source>
        <dbReference type="Proteomes" id="UP000307507"/>
    </source>
</evidence>
<name>A0A4S4A2S0_9FLAO</name>
<dbReference type="Proteomes" id="UP000307507">
    <property type="component" value="Unassembled WGS sequence"/>
</dbReference>
<proteinExistence type="predicted"/>
<dbReference type="Pfam" id="PF22014">
    <property type="entry name" value="DUF6932"/>
    <property type="match status" value="1"/>
</dbReference>
<reference evidence="1 2" key="1">
    <citation type="submission" date="2019-04" db="EMBL/GenBank/DDBJ databases">
        <title>Flavobacterium sp. nov. isolated from construction timber.</title>
        <authorList>
            <person name="Lin S.-Y."/>
            <person name="Chang C.-T."/>
            <person name="Young C.-C."/>
        </authorList>
    </citation>
    <scope>NUCLEOTIDE SEQUENCE [LARGE SCALE GENOMIC DNA]</scope>
    <source>
        <strain evidence="1 2">CC-CTC003</strain>
    </source>
</reference>
<gene>
    <name evidence="1" type="ORF">E6C50_00365</name>
</gene>
<organism evidence="1 2">
    <name type="scientific">Flavobacterium supellecticarium</name>
    <dbReference type="NCBI Taxonomy" id="2565924"/>
    <lineage>
        <taxon>Bacteria</taxon>
        <taxon>Pseudomonadati</taxon>
        <taxon>Bacteroidota</taxon>
        <taxon>Flavobacteriia</taxon>
        <taxon>Flavobacteriales</taxon>
        <taxon>Flavobacteriaceae</taxon>
        <taxon>Flavobacterium</taxon>
    </lineage>
</organism>
<dbReference type="AlphaFoldDB" id="A0A4S4A2S0"/>
<dbReference type="InterPro" id="IPR053860">
    <property type="entry name" value="DUF6932"/>
</dbReference>
<keyword evidence="2" id="KW-1185">Reference proteome</keyword>